<organism evidence="1 2">
    <name type="scientific">Eretmocerus hayati</name>
    <dbReference type="NCBI Taxonomy" id="131215"/>
    <lineage>
        <taxon>Eukaryota</taxon>
        <taxon>Metazoa</taxon>
        <taxon>Ecdysozoa</taxon>
        <taxon>Arthropoda</taxon>
        <taxon>Hexapoda</taxon>
        <taxon>Insecta</taxon>
        <taxon>Pterygota</taxon>
        <taxon>Neoptera</taxon>
        <taxon>Endopterygota</taxon>
        <taxon>Hymenoptera</taxon>
        <taxon>Apocrita</taxon>
        <taxon>Proctotrupomorpha</taxon>
        <taxon>Chalcidoidea</taxon>
        <taxon>Aphelinidae</taxon>
        <taxon>Aphelininae</taxon>
        <taxon>Eretmocerus</taxon>
    </lineage>
</organism>
<gene>
    <name evidence="1" type="ORF">QAD02_022606</name>
</gene>
<name>A0ACC2PTR1_9HYME</name>
<keyword evidence="2" id="KW-1185">Reference proteome</keyword>
<accession>A0ACC2PTR1</accession>
<evidence type="ECO:0000313" key="1">
    <source>
        <dbReference type="EMBL" id="KAJ8686812.1"/>
    </source>
</evidence>
<protein>
    <submittedName>
        <fullName evidence="1">Uncharacterized protein</fullName>
    </submittedName>
</protein>
<reference evidence="1" key="1">
    <citation type="submission" date="2023-04" db="EMBL/GenBank/DDBJ databases">
        <title>A chromosome-level genome assembly of the parasitoid wasp Eretmocerus hayati.</title>
        <authorList>
            <person name="Zhong Y."/>
            <person name="Liu S."/>
            <person name="Liu Y."/>
        </authorList>
    </citation>
    <scope>NUCLEOTIDE SEQUENCE</scope>
    <source>
        <strain evidence="1">ZJU_SS_LIU_2023</strain>
    </source>
</reference>
<evidence type="ECO:0000313" key="2">
    <source>
        <dbReference type="Proteomes" id="UP001239111"/>
    </source>
</evidence>
<proteinExistence type="predicted"/>
<comment type="caution">
    <text evidence="1">The sequence shown here is derived from an EMBL/GenBank/DDBJ whole genome shotgun (WGS) entry which is preliminary data.</text>
</comment>
<sequence>MSEDGKLISQVDDTISTEEDIPGSSISFSIGDNSVRIKEKPKPDKESNLPLQTEVVKDQWWLKKPSAQLEVSQQEKKDAEKAEQLNISPDESPSMKDFLSKERMCKTDEADMKGKDDTLHDIIASVAFDKQPSDLDNATDEDIGSMLEEMSRIAGATSPIEESVKSKTINKILTEEDRSVEELLKEAEKLVQQNSNDLLRVTLKSELSVSEENDSTAGDLKRVRQLEVDIFKMIEQKVDEDDSVKAESNPSMEVLFENLTRDKDMDTQKMNRDKQKIGALNGSNKIDIHVKPEQIGTNDQPLISSSKESLQKEIIDVDKDFFEALIEKTKESAEQMSSCSSSFDQEDFNNFLKLLQGQSEKDKNECSSKDILKSVVNQFDPLSDKNTVNERGNPEIVKGTLSLNLGSIESESSVNTSKPEKLSEECAPRESSKHTNKNSSKRSSSSTKASTPDIKKVVNDNNELYTVGLTPRLELFADAIPKLLAEKTSEASLKKDEKKVDDREDIANNSDDDRDFSFKDYKALKNLNAMGSSASIADMKDSKACLDPLKNQLIGDFPNMSHSVDKRSRVEIRKSSVPSRSDKNIDTFESANLDRNCHMEKSRSFDQLAKPSSRFGSSLESVRTVRSSENRTQIILPKKPLAPKIKVQPRTVTKPIPKTRAVMNSKREPLKPSQSNLSFGIRGNQIKSQEAIRNSHGGGDYKPGSEEQTLEMLYQEERERFMYLKDELEAEIETHKSKLKDVQMLHEQEMFSLKKHNILLKAKLDELSKTANDARSRYDPKIISMQREIERLENLVQAYETENKKLMQENKRLQNEAKTKHHQNLAKMTIGDGLNNNQDFSEKLKDLQEENVKYSIELTDLRQKNGELSLKNEDVVQQNCLLQEELDMIKDQLRAKNDFITDRLQSMTTNELELRKKVEDLKVELHCKTEQLKSVKTDFDNFQQSVAPLEKELLELREKCSYFQEKLQVARHNCEREKQLTQKLKDQVILDNKNIMDLNRQVREMERILKRKNPDSVSALILTANSENEKLYAEKVKLLEERIMYLESEIKAKEDVAETKLFDIQKKFSDMKEKYSAQIMDLEQKLKIPPPEKKSYCEISTQTMPKILESRSSEPNLTEKINSIAGNNKPGPKSQNLKEDTHLIATIRGLKLEIVNKEKLITKLNKDVGELQKTNRKLQKEREKSLSDRKNLEKLSNRVMASSDSKLSVLKQSEGADSNSNFFQNGFANGKKLSSSSQRLHDTVKFAEAGEISSRLKKLTNENEVLREELSRINKDFAVLKNKRLQDLSLLQEEHEKEIALIVKECATQVGDTKALKLQGQVNSQLAMISHLKQQIEKLQDYKEQVIILKAERDHLEGKNRMLNEKVKYLSTPGTQQLQVLQEKISILQQRHETRELSLQKLVRDLLRSRNQACKDCKQPIREEMDKPLQQESCYYRQELDSILGHLQDLTSP</sequence>
<dbReference type="Proteomes" id="UP001239111">
    <property type="component" value="Chromosome 1"/>
</dbReference>
<dbReference type="EMBL" id="CM056741">
    <property type="protein sequence ID" value="KAJ8686812.1"/>
    <property type="molecule type" value="Genomic_DNA"/>
</dbReference>